<dbReference type="InterPro" id="IPR012373">
    <property type="entry name" value="Ferrdict_sens_TM"/>
</dbReference>
<evidence type="ECO:0000256" key="1">
    <source>
        <dbReference type="SAM" id="Phobius"/>
    </source>
</evidence>
<keyword evidence="1" id="KW-1133">Transmembrane helix</keyword>
<feature type="domain" description="FecR protein" evidence="2">
    <location>
        <begin position="122"/>
        <end position="209"/>
    </location>
</feature>
<organism evidence="3 4">
    <name type="scientific">Pedobacter riviphilus</name>
    <dbReference type="NCBI Taxonomy" id="2766984"/>
    <lineage>
        <taxon>Bacteria</taxon>
        <taxon>Pseudomonadati</taxon>
        <taxon>Bacteroidota</taxon>
        <taxon>Sphingobacteriia</taxon>
        <taxon>Sphingobacteriales</taxon>
        <taxon>Sphingobacteriaceae</taxon>
        <taxon>Pedobacter</taxon>
    </lineage>
</organism>
<dbReference type="Pfam" id="PF04773">
    <property type="entry name" value="FecR"/>
    <property type="match status" value="1"/>
</dbReference>
<dbReference type="PANTHER" id="PTHR30273:SF2">
    <property type="entry name" value="PROTEIN FECR"/>
    <property type="match status" value="1"/>
</dbReference>
<evidence type="ECO:0000313" key="3">
    <source>
        <dbReference type="EMBL" id="QNR85931.1"/>
    </source>
</evidence>
<proteinExistence type="predicted"/>
<dbReference type="PANTHER" id="PTHR30273">
    <property type="entry name" value="PERIPLASMIC SIGNAL SENSOR AND SIGMA FACTOR ACTIVATOR FECR-RELATED"/>
    <property type="match status" value="1"/>
</dbReference>
<dbReference type="EMBL" id="CP061171">
    <property type="protein sequence ID" value="QNR85931.1"/>
    <property type="molecule type" value="Genomic_DNA"/>
</dbReference>
<evidence type="ECO:0000313" key="4">
    <source>
        <dbReference type="Proteomes" id="UP000516439"/>
    </source>
</evidence>
<evidence type="ECO:0000259" key="2">
    <source>
        <dbReference type="Pfam" id="PF04773"/>
    </source>
</evidence>
<keyword evidence="4" id="KW-1185">Reference proteome</keyword>
<accession>A0ABX6TLY9</accession>
<dbReference type="RefSeq" id="WP_190328234.1">
    <property type="nucleotide sequence ID" value="NZ_CP061171.1"/>
</dbReference>
<keyword evidence="1" id="KW-0812">Transmembrane</keyword>
<dbReference type="Gene3D" id="2.60.120.1440">
    <property type="match status" value="1"/>
</dbReference>
<protein>
    <submittedName>
        <fullName evidence="3">FecR domain-containing protein</fullName>
    </submittedName>
</protein>
<gene>
    <name evidence="3" type="ORF">H9N25_05670</name>
</gene>
<dbReference type="InterPro" id="IPR006860">
    <property type="entry name" value="FecR"/>
</dbReference>
<sequence>MDQIELIKKFLRNECSREEEILIDRILMENPDLVDEQLNAKEWDKAEVLSGKSDQLKDEIWAGVYAATRPRKKIIQLWKPLSLAASLVLVLGLIYFRLPSGDKNHGDITNSQLALKTASNKTTGYLKFSMPDGSIITLSPGAAISYPENFGSNRKIFLKTGKAAFEIAKDKVHPFTVWAKNIATTALGTKFTVAELKSGVDVKLYEGKVVVDAFDQKSKKRSDFLKPGQRYTTSLDKKTQRLSTFSGDFDGAIDKRLGVISNLVPGLWLRV</sequence>
<dbReference type="Proteomes" id="UP000516439">
    <property type="component" value="Chromosome"/>
</dbReference>
<keyword evidence="1" id="KW-0472">Membrane</keyword>
<reference evidence="3 4" key="1">
    <citation type="submission" date="2020-09" db="EMBL/GenBank/DDBJ databases">
        <title>Pedobacter sp. SW-16 isolated from soil near Yeocheon.</title>
        <authorList>
            <person name="Im H.S."/>
            <person name="Joung Y."/>
            <person name="Lee S.-S."/>
        </authorList>
    </citation>
    <scope>NUCLEOTIDE SEQUENCE [LARGE SCALE GENOMIC DNA]</scope>
    <source>
        <strain evidence="3 4">SW-16</strain>
    </source>
</reference>
<feature type="transmembrane region" description="Helical" evidence="1">
    <location>
        <begin position="77"/>
        <end position="96"/>
    </location>
</feature>
<name>A0ABX6TLY9_9SPHI</name>